<accession>A0A4R5NG83</accession>
<dbReference type="PANTHER" id="PTHR36433:SF2">
    <property type="entry name" value="YXEA FAMILY PROTEIN"/>
    <property type="match status" value="1"/>
</dbReference>
<proteinExistence type="predicted"/>
<dbReference type="EMBL" id="DYWC01000131">
    <property type="protein sequence ID" value="HJF86971.1"/>
    <property type="molecule type" value="Genomic_DNA"/>
</dbReference>
<protein>
    <submittedName>
        <fullName evidence="1">YxeA family protein</fullName>
    </submittedName>
</protein>
<dbReference type="PANTHER" id="PTHR36433">
    <property type="entry name" value="HYPOTHETICAL CYTOSOLIC PROTEIN"/>
    <property type="match status" value="1"/>
</dbReference>
<dbReference type="AlphaFoldDB" id="A0A4R5NG83"/>
<dbReference type="Gene3D" id="2.40.50.480">
    <property type="match status" value="1"/>
</dbReference>
<gene>
    <name evidence="2" type="ORF">C5L30_000455</name>
    <name evidence="1" type="ORF">K8V88_05985</name>
</gene>
<dbReference type="SUPFAM" id="SSF159121">
    <property type="entry name" value="BC4932-like"/>
    <property type="match status" value="1"/>
</dbReference>
<dbReference type="Proteomes" id="UP000747013">
    <property type="component" value="Unassembled WGS sequence"/>
</dbReference>
<reference evidence="1" key="3">
    <citation type="journal article" date="2021" name="PeerJ">
        <title>Extensive microbial diversity within the chicken gut microbiome revealed by metagenomics and culture.</title>
        <authorList>
            <person name="Gilroy R."/>
            <person name="Ravi A."/>
            <person name="Getino M."/>
            <person name="Pursley I."/>
            <person name="Horton D.L."/>
            <person name="Alikhan N.F."/>
            <person name="Baker D."/>
            <person name="Gharbi K."/>
            <person name="Hall N."/>
            <person name="Watson M."/>
            <person name="Adriaenssens E.M."/>
            <person name="Foster-Nyarko E."/>
            <person name="Jarju S."/>
            <person name="Secka A."/>
            <person name="Antonio M."/>
            <person name="Oren A."/>
            <person name="Chaudhuri R.R."/>
            <person name="La Ragione R."/>
            <person name="Hildebrand F."/>
            <person name="Pallen M.J."/>
        </authorList>
    </citation>
    <scope>NUCLEOTIDE SEQUENCE</scope>
    <source>
        <strain evidence="1">7886</strain>
    </source>
</reference>
<dbReference type="NCBIfam" id="TIGR01655">
    <property type="entry name" value="yxeA_fam"/>
    <property type="match status" value="1"/>
</dbReference>
<reference evidence="2 3" key="1">
    <citation type="journal article" date="2019" name="Appl. Microbiol. Biotechnol.">
        <title>Uncovering carbohydrate metabolism through a genotype-phenotype association study of 56 lactic acid bacteria genomes.</title>
        <authorList>
            <person name="Buron-Moles G."/>
            <person name="Chailyan A."/>
            <person name="Dolejs I."/>
            <person name="Forster J."/>
            <person name="Miks M.H."/>
        </authorList>
    </citation>
    <scope>NUCLEOTIDE SEQUENCE [LARGE SCALE GENOMIC DNA]</scope>
    <source>
        <strain evidence="2 3">ATCC 29644</strain>
    </source>
</reference>
<sequence>MRSFLRVFLLGIFLLVIGYFGACVGLKDSTSEMGQALNKFNVLVKEEPRYVKIDNSKAVDEDGYGNYDYTLTSYDQKGQKHPIKFTGMGKLKEGHYLKLTTKGTYVITYKEAFEQDIPHNVYEKLNNQ</sequence>
<reference evidence="1" key="4">
    <citation type="submission" date="2021-09" db="EMBL/GenBank/DDBJ databases">
        <authorList>
            <person name="Gilroy R."/>
        </authorList>
    </citation>
    <scope>NUCLEOTIDE SEQUENCE</scope>
    <source>
        <strain evidence="1">7886</strain>
    </source>
</reference>
<dbReference type="EMBL" id="PUFN01000009">
    <property type="protein sequence ID" value="TDG73516.1"/>
    <property type="molecule type" value="Genomic_DNA"/>
</dbReference>
<evidence type="ECO:0000313" key="3">
    <source>
        <dbReference type="Proteomes" id="UP000295257"/>
    </source>
</evidence>
<dbReference type="OrthoDB" id="2290026at2"/>
<dbReference type="InterPro" id="IPR006542">
    <property type="entry name" value="DUF1093"/>
</dbReference>
<keyword evidence="3" id="KW-1185">Reference proteome</keyword>
<reference evidence="2" key="2">
    <citation type="submission" date="2019-02" db="EMBL/GenBank/DDBJ databases">
        <authorList>
            <person name="Buron G."/>
            <person name="Chaylann A."/>
            <person name="Dolejs I."/>
            <person name="Forster J."/>
            <person name="Miks M.H."/>
        </authorList>
    </citation>
    <scope>NUCLEOTIDE SEQUENCE</scope>
    <source>
        <strain evidence="2">ATCC 29644</strain>
    </source>
</reference>
<dbReference type="RefSeq" id="WP_010018185.1">
    <property type="nucleotide sequence ID" value="NZ_CAJJMR010000001.1"/>
</dbReference>
<dbReference type="InterPro" id="IPR036166">
    <property type="entry name" value="YxeA-like_sf"/>
</dbReference>
<evidence type="ECO:0000313" key="2">
    <source>
        <dbReference type="EMBL" id="TDG73516.1"/>
    </source>
</evidence>
<dbReference type="Pfam" id="PF06486">
    <property type="entry name" value="DUF1093"/>
    <property type="match status" value="1"/>
</dbReference>
<organism evidence="2 3">
    <name type="scientific">Companilactobacillus farciminis</name>
    <dbReference type="NCBI Taxonomy" id="1612"/>
    <lineage>
        <taxon>Bacteria</taxon>
        <taxon>Bacillati</taxon>
        <taxon>Bacillota</taxon>
        <taxon>Bacilli</taxon>
        <taxon>Lactobacillales</taxon>
        <taxon>Lactobacillaceae</taxon>
        <taxon>Companilactobacillus</taxon>
    </lineage>
</organism>
<dbReference type="Proteomes" id="UP000295257">
    <property type="component" value="Unassembled WGS sequence"/>
</dbReference>
<name>A0A4R5NG83_9LACO</name>
<comment type="caution">
    <text evidence="2">The sequence shown here is derived from an EMBL/GenBank/DDBJ whole genome shotgun (WGS) entry which is preliminary data.</text>
</comment>
<evidence type="ECO:0000313" key="1">
    <source>
        <dbReference type="EMBL" id="HJF86971.1"/>
    </source>
</evidence>